<dbReference type="InterPro" id="IPR004805">
    <property type="entry name" value="DnaE2/DnaE/PolC"/>
</dbReference>
<gene>
    <name evidence="2" type="ORF">S03H2_33582</name>
</gene>
<reference evidence="2" key="1">
    <citation type="journal article" date="2014" name="Front. Microbiol.">
        <title>High frequency of phylogenetically diverse reductive dehalogenase-homologous genes in deep subseafloor sedimentary metagenomes.</title>
        <authorList>
            <person name="Kawai M."/>
            <person name="Futagami T."/>
            <person name="Toyoda A."/>
            <person name="Takaki Y."/>
            <person name="Nishi S."/>
            <person name="Hori S."/>
            <person name="Arai W."/>
            <person name="Tsubouchi T."/>
            <person name="Morono Y."/>
            <person name="Uchiyama I."/>
            <person name="Ito T."/>
            <person name="Fujiyama A."/>
            <person name="Inagaki F."/>
            <person name="Takami H."/>
        </authorList>
    </citation>
    <scope>NUCLEOTIDE SEQUENCE</scope>
    <source>
        <strain evidence="2">Expedition CK06-06</strain>
    </source>
</reference>
<dbReference type="GO" id="GO:0006260">
    <property type="term" value="P:DNA replication"/>
    <property type="evidence" value="ECO:0007669"/>
    <property type="project" value="InterPro"/>
</dbReference>
<dbReference type="SUPFAM" id="SSF89550">
    <property type="entry name" value="PHP domain-like"/>
    <property type="match status" value="1"/>
</dbReference>
<feature type="domain" description="Bacterial DNA polymerase III alpha subunit NTPase" evidence="1">
    <location>
        <begin position="113"/>
        <end position="161"/>
    </location>
</feature>
<proteinExistence type="predicted"/>
<dbReference type="InterPro" id="IPR011708">
    <property type="entry name" value="DNA_pol3_alpha_NTPase_dom"/>
</dbReference>
<accession>X1GWH6</accession>
<comment type="caution">
    <text evidence="2">The sequence shown here is derived from an EMBL/GenBank/DDBJ whole genome shotgun (WGS) entry which is preliminary data.</text>
</comment>
<dbReference type="EMBL" id="BARU01020446">
    <property type="protein sequence ID" value="GAH49210.1"/>
    <property type="molecule type" value="Genomic_DNA"/>
</dbReference>
<dbReference type="InterPro" id="IPR016195">
    <property type="entry name" value="Pol/histidinol_Pase-like"/>
</dbReference>
<dbReference type="Pfam" id="PF07733">
    <property type="entry name" value="DNA_pol3_alpha"/>
    <property type="match status" value="1"/>
</dbReference>
<dbReference type="PANTHER" id="PTHR32294">
    <property type="entry name" value="DNA POLYMERASE III SUBUNIT ALPHA"/>
    <property type="match status" value="1"/>
</dbReference>
<evidence type="ECO:0000259" key="1">
    <source>
        <dbReference type="Pfam" id="PF07733"/>
    </source>
</evidence>
<dbReference type="Gene3D" id="3.20.20.140">
    <property type="entry name" value="Metal-dependent hydrolases"/>
    <property type="match status" value="1"/>
</dbReference>
<sequence>TVNRTLIDLSKKLSIPVVATNDVHYLNKSDARSHDALLCIQTQTVLSNPQRLKFSTDEFYFKSPRQMKDLFDEVPLALTNTLSIAEKCNVELDFTKTHLPRYKPPEGETREEFLRQLCEQGLKKRYRDKIDRAATERLNYELEIIKNSGYISYFLIAWDFFSGLSF</sequence>
<dbReference type="GO" id="GO:0008408">
    <property type="term" value="F:3'-5' exonuclease activity"/>
    <property type="evidence" value="ECO:0007669"/>
    <property type="project" value="InterPro"/>
</dbReference>
<dbReference type="AlphaFoldDB" id="X1GWH6"/>
<organism evidence="2">
    <name type="scientific">marine sediment metagenome</name>
    <dbReference type="NCBI Taxonomy" id="412755"/>
    <lineage>
        <taxon>unclassified sequences</taxon>
        <taxon>metagenomes</taxon>
        <taxon>ecological metagenomes</taxon>
    </lineage>
</organism>
<dbReference type="PANTHER" id="PTHR32294:SF0">
    <property type="entry name" value="DNA POLYMERASE III SUBUNIT ALPHA"/>
    <property type="match status" value="1"/>
</dbReference>
<protein>
    <recommendedName>
        <fullName evidence="1">Bacterial DNA polymerase III alpha subunit NTPase domain-containing protein</fullName>
    </recommendedName>
</protein>
<feature type="non-terminal residue" evidence="2">
    <location>
        <position position="1"/>
    </location>
</feature>
<evidence type="ECO:0000313" key="2">
    <source>
        <dbReference type="EMBL" id="GAH49210.1"/>
    </source>
</evidence>
<name>X1GWH6_9ZZZZ</name>